<feature type="region of interest" description="Disordered" evidence="2">
    <location>
        <begin position="27"/>
        <end position="141"/>
    </location>
</feature>
<feature type="domain" description="RRM" evidence="3">
    <location>
        <begin position="194"/>
        <end position="266"/>
    </location>
</feature>
<dbReference type="InterPro" id="IPR012677">
    <property type="entry name" value="Nucleotide-bd_a/b_plait_sf"/>
</dbReference>
<proteinExistence type="predicted"/>
<dbReference type="SUPFAM" id="SSF54928">
    <property type="entry name" value="RNA-binding domain, RBD"/>
    <property type="match status" value="1"/>
</dbReference>
<evidence type="ECO:0000313" key="5">
    <source>
        <dbReference type="Proteomes" id="UP000034680"/>
    </source>
</evidence>
<name>A0A0G2FG14_9PEZI</name>
<dbReference type="Gene3D" id="3.30.70.330">
    <property type="match status" value="1"/>
</dbReference>
<dbReference type="EMBL" id="LCUC01000260">
    <property type="protein sequence ID" value="KKY33081.1"/>
    <property type="molecule type" value="Genomic_DNA"/>
</dbReference>
<evidence type="ECO:0000313" key="4">
    <source>
        <dbReference type="EMBL" id="KKY33081.1"/>
    </source>
</evidence>
<dbReference type="STRING" id="1214573.A0A0G2FG14"/>
<reference evidence="4 5" key="1">
    <citation type="submission" date="2015-05" db="EMBL/GenBank/DDBJ databases">
        <title>Distinctive expansion of gene families associated with plant cell wall degradation and secondary metabolism in the genomes of grapevine trunk pathogens.</title>
        <authorList>
            <person name="Lawrence D.P."/>
            <person name="Travadon R."/>
            <person name="Rolshausen P.E."/>
            <person name="Baumgartner K."/>
        </authorList>
    </citation>
    <scope>NUCLEOTIDE SEQUENCE [LARGE SCALE GENOMIC DNA]</scope>
    <source>
        <strain evidence="4">DA912</strain>
    </source>
</reference>
<gene>
    <name evidence="4" type="ORF">UCDDA912_g06964</name>
</gene>
<keyword evidence="5" id="KW-1185">Reference proteome</keyword>
<dbReference type="AlphaFoldDB" id="A0A0G2FG14"/>
<dbReference type="PANTHER" id="PTHR23140">
    <property type="entry name" value="RNA PROCESSING PROTEIN LD23810P"/>
    <property type="match status" value="1"/>
</dbReference>
<dbReference type="GO" id="GO:0005634">
    <property type="term" value="C:nucleus"/>
    <property type="evidence" value="ECO:0007669"/>
    <property type="project" value="TreeGrafter"/>
</dbReference>
<dbReference type="PANTHER" id="PTHR23140:SF0">
    <property type="entry name" value="U2 SNRNP-ASSOCIATED SURP MOTIF-CONTAINING PROTEIN"/>
    <property type="match status" value="1"/>
</dbReference>
<dbReference type="SMART" id="SM00360">
    <property type="entry name" value="RRM"/>
    <property type="match status" value="1"/>
</dbReference>
<sequence>MDQEMQPPLYNPLYEYFGYDPRCSPYRLYRPCPENASGELAGSPSGDHDNSSTRDTTISPCSAGKTDPSSEDQTGSSPQEKHAPTPEEQAILSPEDQAATRSTDQTNAATGNITSPSAEVQANTSVEAAATSSPGEIPPDLSILNNDEWLVVDPRCANPPAVAGPSNDRCHDSHHNGRYHGLRGGNRHTDWCNTTLFVGGLDANMTGEKLHYWFEGFGELMHVRKKVGQTCGFVQYGGRKEAEMAMLQMQGFPVFGARLRLSWGKPERHLDEWCWGVHRQSALRAFEGYQEFRARMGRGEPRRGSDPDFWTN</sequence>
<dbReference type="GO" id="GO:0003723">
    <property type="term" value="F:RNA binding"/>
    <property type="evidence" value="ECO:0007669"/>
    <property type="project" value="UniProtKB-UniRule"/>
</dbReference>
<dbReference type="PROSITE" id="PS50102">
    <property type="entry name" value="RRM"/>
    <property type="match status" value="1"/>
</dbReference>
<comment type="caution">
    <text evidence="4">The sequence shown here is derived from an EMBL/GenBank/DDBJ whole genome shotgun (WGS) entry which is preliminary data.</text>
</comment>
<accession>A0A0G2FG14</accession>
<dbReference type="Proteomes" id="UP000034680">
    <property type="component" value="Unassembled WGS sequence"/>
</dbReference>
<dbReference type="InterPro" id="IPR051485">
    <property type="entry name" value="SR-CTD_assoc_factor"/>
</dbReference>
<feature type="compositionally biased region" description="Polar residues" evidence="2">
    <location>
        <begin position="99"/>
        <end position="134"/>
    </location>
</feature>
<organism evidence="4 5">
    <name type="scientific">Diaporthe ampelina</name>
    <dbReference type="NCBI Taxonomy" id="1214573"/>
    <lineage>
        <taxon>Eukaryota</taxon>
        <taxon>Fungi</taxon>
        <taxon>Dikarya</taxon>
        <taxon>Ascomycota</taxon>
        <taxon>Pezizomycotina</taxon>
        <taxon>Sordariomycetes</taxon>
        <taxon>Sordariomycetidae</taxon>
        <taxon>Diaporthales</taxon>
        <taxon>Diaporthaceae</taxon>
        <taxon>Diaporthe</taxon>
    </lineage>
</organism>
<evidence type="ECO:0000256" key="2">
    <source>
        <dbReference type="SAM" id="MobiDB-lite"/>
    </source>
</evidence>
<dbReference type="OrthoDB" id="446113at2759"/>
<dbReference type="InterPro" id="IPR035979">
    <property type="entry name" value="RBD_domain_sf"/>
</dbReference>
<keyword evidence="1" id="KW-0694">RNA-binding</keyword>
<dbReference type="InterPro" id="IPR000504">
    <property type="entry name" value="RRM_dom"/>
</dbReference>
<protein>
    <submittedName>
        <fullName evidence="4">Putative mrna binding post-transcriptional regulator</fullName>
    </submittedName>
</protein>
<evidence type="ECO:0000256" key="1">
    <source>
        <dbReference type="PROSITE-ProRule" id="PRU00176"/>
    </source>
</evidence>
<dbReference type="Pfam" id="PF00076">
    <property type="entry name" value="RRM_1"/>
    <property type="match status" value="1"/>
</dbReference>
<evidence type="ECO:0000259" key="3">
    <source>
        <dbReference type="PROSITE" id="PS50102"/>
    </source>
</evidence>
<reference evidence="4 5" key="2">
    <citation type="submission" date="2015-05" db="EMBL/GenBank/DDBJ databases">
        <authorList>
            <person name="Morales-Cruz A."/>
            <person name="Amrine K.C."/>
            <person name="Cantu D."/>
        </authorList>
    </citation>
    <scope>NUCLEOTIDE SEQUENCE [LARGE SCALE GENOMIC DNA]</scope>
    <source>
        <strain evidence="4">DA912</strain>
    </source>
</reference>